<dbReference type="RefSeq" id="WP_058530694.1">
    <property type="nucleotide sequence ID" value="NZ_CAAAIN010000003.1"/>
</dbReference>
<evidence type="ECO:0000256" key="6">
    <source>
        <dbReference type="ARBA" id="ARBA00031814"/>
    </source>
</evidence>
<dbReference type="STRING" id="458.Lrub_0564"/>
<reference evidence="9 10" key="1">
    <citation type="submission" date="2015-11" db="EMBL/GenBank/DDBJ databases">
        <title>Genomic analysis of 38 Legionella species identifies large and diverse effector repertoires.</title>
        <authorList>
            <person name="Burstein D."/>
            <person name="Amaro F."/>
            <person name="Zusman T."/>
            <person name="Lifshitz Z."/>
            <person name="Cohen O."/>
            <person name="Gilbert J.A."/>
            <person name="Pupko T."/>
            <person name="Shuman H.A."/>
            <person name="Segal G."/>
        </authorList>
    </citation>
    <scope>NUCLEOTIDE SEQUENCE [LARGE SCALE GENOMIC DNA]</scope>
    <source>
        <strain evidence="9 10">WA-270A-C2</strain>
    </source>
</reference>
<dbReference type="GO" id="GO:0005737">
    <property type="term" value="C:cytoplasm"/>
    <property type="evidence" value="ECO:0007669"/>
    <property type="project" value="InterPro"/>
</dbReference>
<comment type="catalytic activity">
    <reaction evidence="8">
        <text>2-deoxy-D-ribose 5-phosphate = D-glyceraldehyde 3-phosphate + acetaldehyde</text>
        <dbReference type="Rhea" id="RHEA:12821"/>
        <dbReference type="ChEBI" id="CHEBI:15343"/>
        <dbReference type="ChEBI" id="CHEBI:59776"/>
        <dbReference type="ChEBI" id="CHEBI:62877"/>
        <dbReference type="EC" id="4.1.2.4"/>
    </reaction>
</comment>
<dbReference type="InterPro" id="IPR011343">
    <property type="entry name" value="DeoC"/>
</dbReference>
<dbReference type="InterPro" id="IPR002915">
    <property type="entry name" value="DeoC/FbaB/LacD_aldolase"/>
</dbReference>
<proteinExistence type="inferred from homology"/>
<dbReference type="PANTHER" id="PTHR10889:SF3">
    <property type="entry name" value="DEOXYRIBOSE-PHOSPHATE ALDOLASE"/>
    <property type="match status" value="1"/>
</dbReference>
<dbReference type="OrthoDB" id="6579831at2"/>
<protein>
    <recommendedName>
        <fullName evidence="3">deoxyribose-phosphate aldolase</fullName>
        <ecNumber evidence="3">4.1.2.4</ecNumber>
    </recommendedName>
    <alternativeName>
        <fullName evidence="7">2-deoxy-D-ribose 5-phosphate aldolase</fullName>
    </alternativeName>
    <alternativeName>
        <fullName evidence="6">Phosphodeoxyriboaldolase</fullName>
    </alternativeName>
</protein>
<evidence type="ECO:0000256" key="5">
    <source>
        <dbReference type="ARBA" id="ARBA00023270"/>
    </source>
</evidence>
<dbReference type="PANTHER" id="PTHR10889">
    <property type="entry name" value="DEOXYRIBOSE-PHOSPHATE ALDOLASE"/>
    <property type="match status" value="1"/>
</dbReference>
<dbReference type="AlphaFoldDB" id="A0A0W0XXX4"/>
<dbReference type="InterPro" id="IPR013785">
    <property type="entry name" value="Aldolase_TIM"/>
</dbReference>
<evidence type="ECO:0000256" key="8">
    <source>
        <dbReference type="ARBA" id="ARBA00048791"/>
    </source>
</evidence>
<dbReference type="GO" id="GO:0004139">
    <property type="term" value="F:deoxyribose-phosphate aldolase activity"/>
    <property type="evidence" value="ECO:0007669"/>
    <property type="project" value="UniProtKB-EC"/>
</dbReference>
<dbReference type="GO" id="GO:0016052">
    <property type="term" value="P:carbohydrate catabolic process"/>
    <property type="evidence" value="ECO:0007669"/>
    <property type="project" value="TreeGrafter"/>
</dbReference>
<dbReference type="SUPFAM" id="SSF51569">
    <property type="entry name" value="Aldolase"/>
    <property type="match status" value="1"/>
</dbReference>
<comment type="caution">
    <text evidence="9">The sequence shown here is derived from an EMBL/GenBank/DDBJ whole genome shotgun (WGS) entry which is preliminary data.</text>
</comment>
<evidence type="ECO:0000256" key="7">
    <source>
        <dbReference type="ARBA" id="ARBA00032755"/>
    </source>
</evidence>
<gene>
    <name evidence="9" type="primary">deoC</name>
    <name evidence="9" type="ORF">Lrub_0564</name>
</gene>
<accession>A0A0W0XXX4</accession>
<keyword evidence="5" id="KW-0704">Schiff base</keyword>
<comment type="similarity">
    <text evidence="2">Belongs to the DeoC/FbaB aldolase family. DeoC type 2 subfamily.</text>
</comment>
<evidence type="ECO:0000313" key="10">
    <source>
        <dbReference type="Proteomes" id="UP000054608"/>
    </source>
</evidence>
<comment type="pathway">
    <text evidence="1">Carbohydrate degradation; 2-deoxy-D-ribose 1-phosphate degradation; D-glyceraldehyde 3-phosphate and acetaldehyde from 2-deoxy-alpha-D-ribose 1-phosphate: step 2/2.</text>
</comment>
<organism evidence="9 10">
    <name type="scientific">Legionella rubrilucens</name>
    <dbReference type="NCBI Taxonomy" id="458"/>
    <lineage>
        <taxon>Bacteria</taxon>
        <taxon>Pseudomonadati</taxon>
        <taxon>Pseudomonadota</taxon>
        <taxon>Gammaproteobacteria</taxon>
        <taxon>Legionellales</taxon>
        <taxon>Legionellaceae</taxon>
        <taxon>Legionella</taxon>
    </lineage>
</organism>
<dbReference type="PIRSF" id="PIRSF001357">
    <property type="entry name" value="DeoC"/>
    <property type="match status" value="1"/>
</dbReference>
<dbReference type="Proteomes" id="UP000054608">
    <property type="component" value="Unassembled WGS sequence"/>
</dbReference>
<dbReference type="EC" id="4.1.2.4" evidence="3"/>
<evidence type="ECO:0000313" key="9">
    <source>
        <dbReference type="EMBL" id="KTD49465.1"/>
    </source>
</evidence>
<evidence type="ECO:0000256" key="1">
    <source>
        <dbReference type="ARBA" id="ARBA00004816"/>
    </source>
</evidence>
<dbReference type="PATRIC" id="fig|458.5.peg.584"/>
<sequence length="255" mass="28241">MTIESEYSQTLQCLERDPNQRIVSAEEILTLLDLTLLDTGADEQALSQFVEKITQYPVAAACVYPNHLLHLPRSLPLKRATVVNFPGGVQSLAAVEEDARRAIDEGQADEIDYVFPYTDYLKGKTAHALNHCRTLYQLCRNKQVGFKVILETGAFPSVETLYRACREIIEQGCDFLKTSTGKIAIGATPLAVFTLLKAIYDSNSACGIKVSGGVKQKSHALAFIHLAEYYLDKPVQKSWFRIGASSLLDELIQSP</sequence>
<dbReference type="Pfam" id="PF01791">
    <property type="entry name" value="DeoC"/>
    <property type="match status" value="1"/>
</dbReference>
<dbReference type="GO" id="GO:0009264">
    <property type="term" value="P:deoxyribonucleotide catabolic process"/>
    <property type="evidence" value="ECO:0007669"/>
    <property type="project" value="InterPro"/>
</dbReference>
<dbReference type="SMART" id="SM01133">
    <property type="entry name" value="DeoC"/>
    <property type="match status" value="1"/>
</dbReference>
<evidence type="ECO:0000256" key="4">
    <source>
        <dbReference type="ARBA" id="ARBA00023239"/>
    </source>
</evidence>
<keyword evidence="10" id="KW-1185">Reference proteome</keyword>
<keyword evidence="4" id="KW-0456">Lyase</keyword>
<name>A0A0W0XXX4_9GAMM</name>
<evidence type="ECO:0000256" key="3">
    <source>
        <dbReference type="ARBA" id="ARBA00012515"/>
    </source>
</evidence>
<evidence type="ECO:0000256" key="2">
    <source>
        <dbReference type="ARBA" id="ARBA00009473"/>
    </source>
</evidence>
<dbReference type="EMBL" id="LNYT01000006">
    <property type="protein sequence ID" value="KTD49465.1"/>
    <property type="molecule type" value="Genomic_DNA"/>
</dbReference>
<dbReference type="Gene3D" id="3.20.20.70">
    <property type="entry name" value="Aldolase class I"/>
    <property type="match status" value="1"/>
</dbReference>